<reference evidence="1 2" key="1">
    <citation type="submission" date="2019-04" db="EMBL/GenBank/DDBJ databases">
        <title>Comparative genomics and transcriptomics to analyze fruiting body development in filamentous ascomycetes.</title>
        <authorList>
            <consortium name="DOE Joint Genome Institute"/>
            <person name="Lutkenhaus R."/>
            <person name="Traeger S."/>
            <person name="Breuer J."/>
            <person name="Kuo A."/>
            <person name="Lipzen A."/>
            <person name="Pangilinan J."/>
            <person name="Dilworth D."/>
            <person name="Sandor L."/>
            <person name="Poggeler S."/>
            <person name="Barry K."/>
            <person name="Grigoriev I.V."/>
            <person name="Nowrousian M."/>
        </authorList>
    </citation>
    <scope>NUCLEOTIDE SEQUENCE [LARGE SCALE GENOMIC DNA]</scope>
    <source>
        <strain evidence="1 2">CBS 389.68</strain>
    </source>
</reference>
<gene>
    <name evidence="1" type="ORF">EX30DRAFT_399476</name>
</gene>
<dbReference type="Proteomes" id="UP000298138">
    <property type="component" value="Unassembled WGS sequence"/>
</dbReference>
<evidence type="ECO:0000313" key="2">
    <source>
        <dbReference type="Proteomes" id="UP000298138"/>
    </source>
</evidence>
<dbReference type="Gene3D" id="2.170.15.10">
    <property type="entry name" value="Proaerolysin, chain A, domain 3"/>
    <property type="match status" value="1"/>
</dbReference>
<dbReference type="EMBL" id="ML220215">
    <property type="protein sequence ID" value="TGZ76157.1"/>
    <property type="molecule type" value="Genomic_DNA"/>
</dbReference>
<accession>A0A4S2MP97</accession>
<dbReference type="SUPFAM" id="SSF56973">
    <property type="entry name" value="Aerolisin/ETX pore-forming domain"/>
    <property type="match status" value="1"/>
</dbReference>
<dbReference type="InterPro" id="IPR053237">
    <property type="entry name" value="Natterin_C"/>
</dbReference>
<keyword evidence="2" id="KW-1185">Reference proteome</keyword>
<sequence length="316" mass="35908">MTQLYIPPTELTFRLRGYASELVLFSRFSPSPLFGHNELNDKYGDQEWHLVPGTGKYAGYYLIKSRRTSEVIFSRYPQEPRVGTIDSNGKFDDNYFKLEPGAGKMKNYFRLRSFASDYVLFSRTHGDPTVYNYPGNSNVYDDQYFSFVFEDMEIVRCVYNVDEGKILESTPEVIGKVTQRNDTNVDQTVEFSFQRSEEITHTFEYSQGYTIMVGSEGKVGVPFVAEGSIKTEVTNSHTLTWGSTTTETKTYTSTFPATAPPHTQVTATVTVTRSTLEVPFSIYSRSVATGYEVATHGVYHGVTYWDVRSDIKEQPL</sequence>
<dbReference type="CDD" id="cd23424">
    <property type="entry name" value="beta-trefoil_Ricin_BEL-like"/>
    <property type="match status" value="1"/>
</dbReference>
<keyword evidence="1" id="KW-0430">Lectin</keyword>
<dbReference type="Pfam" id="PF03318">
    <property type="entry name" value="ETX_MTX2"/>
    <property type="match status" value="1"/>
</dbReference>
<evidence type="ECO:0000313" key="1">
    <source>
        <dbReference type="EMBL" id="TGZ76157.1"/>
    </source>
</evidence>
<protein>
    <submittedName>
        <fullName evidence="1">Hemolytic lectin</fullName>
    </submittedName>
</protein>
<dbReference type="AlphaFoldDB" id="A0A4S2MP97"/>
<proteinExistence type="predicted"/>
<dbReference type="Gene3D" id="2.80.10.50">
    <property type="match status" value="1"/>
</dbReference>
<organism evidence="1 2">
    <name type="scientific">Ascodesmis nigricans</name>
    <dbReference type="NCBI Taxonomy" id="341454"/>
    <lineage>
        <taxon>Eukaryota</taxon>
        <taxon>Fungi</taxon>
        <taxon>Dikarya</taxon>
        <taxon>Ascomycota</taxon>
        <taxon>Pezizomycotina</taxon>
        <taxon>Pezizomycetes</taxon>
        <taxon>Pezizales</taxon>
        <taxon>Ascodesmidaceae</taxon>
        <taxon>Ascodesmis</taxon>
    </lineage>
</organism>
<dbReference type="InterPro" id="IPR004991">
    <property type="entry name" value="Aerolysin-like"/>
</dbReference>
<dbReference type="SUPFAM" id="SSF50370">
    <property type="entry name" value="Ricin B-like lectins"/>
    <property type="match status" value="1"/>
</dbReference>
<dbReference type="PANTHER" id="PTHR39244">
    <property type="entry name" value="NATTERIN-4"/>
    <property type="match status" value="1"/>
</dbReference>
<dbReference type="GO" id="GO:0030246">
    <property type="term" value="F:carbohydrate binding"/>
    <property type="evidence" value="ECO:0007669"/>
    <property type="project" value="UniProtKB-KW"/>
</dbReference>
<dbReference type="OrthoDB" id="4948898at2759"/>
<dbReference type="InterPro" id="IPR035992">
    <property type="entry name" value="Ricin_B-like_lectins"/>
</dbReference>
<dbReference type="InParanoid" id="A0A4S2MP97"/>
<name>A0A4S2MP97_9PEZI</name>
<dbReference type="PANTHER" id="PTHR39244:SF5">
    <property type="entry name" value="NATTERIN-3-LIKE"/>
    <property type="match status" value="1"/>
</dbReference>